<dbReference type="RefSeq" id="WP_112219346.1">
    <property type="nucleotide sequence ID" value="NZ_MVJN01000005.1"/>
</dbReference>
<accession>A0A364LJA5</accession>
<name>A0A364LJA5_9GAMM</name>
<organism evidence="1 2">
    <name type="scientific">Legionella quinlivanii</name>
    <dbReference type="NCBI Taxonomy" id="45073"/>
    <lineage>
        <taxon>Bacteria</taxon>
        <taxon>Pseudomonadati</taxon>
        <taxon>Pseudomonadota</taxon>
        <taxon>Gammaproteobacteria</taxon>
        <taxon>Legionellales</taxon>
        <taxon>Legionellaceae</taxon>
        <taxon>Legionella</taxon>
    </lineage>
</organism>
<protein>
    <recommendedName>
        <fullName evidence="3">DUF1415 domain-containing protein</fullName>
    </recommendedName>
</protein>
<dbReference type="AlphaFoldDB" id="A0A364LJA5"/>
<reference evidence="1 2" key="1">
    <citation type="submission" date="2017-02" db="EMBL/GenBank/DDBJ databases">
        <title>Legionella quilivanii strain from human: case report and whole genome sequencing analysis.</title>
        <authorList>
            <person name="Lalancette C."/>
            <person name="Leduc J.-M."/>
            <person name="Levesque S."/>
            <person name="Fournier E."/>
            <person name="Saoud J."/>
            <person name="Faucher S.P."/>
            <person name="Bernard K."/>
            <person name="Martineau C."/>
            <person name="Longtin J."/>
        </authorList>
    </citation>
    <scope>NUCLEOTIDE SEQUENCE [LARGE SCALE GENOMIC DNA]</scope>
    <source>
        <strain evidence="1 2">ID143958</strain>
    </source>
</reference>
<proteinExistence type="predicted"/>
<evidence type="ECO:0000313" key="1">
    <source>
        <dbReference type="EMBL" id="RAP36612.1"/>
    </source>
</evidence>
<gene>
    <name evidence="1" type="ORF">B1207_07345</name>
</gene>
<dbReference type="Pfam" id="PF07209">
    <property type="entry name" value="DUF1415"/>
    <property type="match status" value="1"/>
</dbReference>
<evidence type="ECO:0008006" key="3">
    <source>
        <dbReference type="Google" id="ProtNLM"/>
    </source>
</evidence>
<dbReference type="InterPro" id="IPR009858">
    <property type="entry name" value="DUF1415"/>
</dbReference>
<dbReference type="Proteomes" id="UP000249458">
    <property type="component" value="Unassembled WGS sequence"/>
</dbReference>
<comment type="caution">
    <text evidence="1">The sequence shown here is derived from an EMBL/GenBank/DDBJ whole genome shotgun (WGS) entry which is preliminary data.</text>
</comment>
<dbReference type="EMBL" id="MVJN01000005">
    <property type="protein sequence ID" value="RAP36612.1"/>
    <property type="molecule type" value="Genomic_DNA"/>
</dbReference>
<sequence length="187" mass="21856">MSSSPDLIIENTKRWIETFIIPLNLCPFAKREMKKQTVRFQVAEVDTMAEALQCLLDELHILESNPAIETSFLIFPQQFADFFHYLELLERGELLIQQEELEGIFQLASFHPDYYFSDTSSDDVTNYTNRSPYPMLHILREESLEEAIDRYGDTESIPVNNIRLLRKLGLDTVKRIIDGTEVFKKME</sequence>
<evidence type="ECO:0000313" key="2">
    <source>
        <dbReference type="Proteomes" id="UP000249458"/>
    </source>
</evidence>